<dbReference type="SMART" id="SM00260">
    <property type="entry name" value="CheW"/>
    <property type="match status" value="1"/>
</dbReference>
<name>A0A1X6WRI6_9ENTE</name>
<dbReference type="EMBL" id="FWFD01000015">
    <property type="protein sequence ID" value="SLM86900.1"/>
    <property type="molecule type" value="Genomic_DNA"/>
</dbReference>
<dbReference type="PANTHER" id="PTHR22617">
    <property type="entry name" value="CHEMOTAXIS SENSOR HISTIDINE KINASE-RELATED"/>
    <property type="match status" value="1"/>
</dbReference>
<dbReference type="InterPro" id="IPR036061">
    <property type="entry name" value="CheW-like_dom_sf"/>
</dbReference>
<dbReference type="AlphaFoldDB" id="A0A1X6WRI6"/>
<feature type="domain" description="CheW-like" evidence="1">
    <location>
        <begin position="2"/>
        <end position="141"/>
    </location>
</feature>
<dbReference type="PANTHER" id="PTHR22617:SF23">
    <property type="entry name" value="CHEMOTAXIS PROTEIN CHEW"/>
    <property type="match status" value="1"/>
</dbReference>
<keyword evidence="3" id="KW-1185">Reference proteome</keyword>
<accession>A0A1X6WRI6</accession>
<dbReference type="Gene3D" id="2.40.50.180">
    <property type="entry name" value="CheA-289, Domain 4"/>
    <property type="match status" value="1"/>
</dbReference>
<evidence type="ECO:0000313" key="3">
    <source>
        <dbReference type="Proteomes" id="UP000195918"/>
    </source>
</evidence>
<dbReference type="InterPro" id="IPR002545">
    <property type="entry name" value="CheW-lke_dom"/>
</dbReference>
<protein>
    <submittedName>
        <fullName evidence="2">Positive regulator of CheA protein activity (CheW)</fullName>
    </submittedName>
</protein>
<evidence type="ECO:0000313" key="2">
    <source>
        <dbReference type="EMBL" id="SLM86900.1"/>
    </source>
</evidence>
<evidence type="ECO:0000259" key="1">
    <source>
        <dbReference type="PROSITE" id="PS50851"/>
    </source>
</evidence>
<proteinExistence type="predicted"/>
<organism evidence="2 3">
    <name type="scientific">Vagococcus fluvialis bH819</name>
    <dbReference type="NCBI Taxonomy" id="1255619"/>
    <lineage>
        <taxon>Bacteria</taxon>
        <taxon>Bacillati</taxon>
        <taxon>Bacillota</taxon>
        <taxon>Bacilli</taxon>
        <taxon>Lactobacillales</taxon>
        <taxon>Enterococcaceae</taxon>
        <taxon>Vagococcus</taxon>
    </lineage>
</organism>
<dbReference type="GO" id="GO:0005829">
    <property type="term" value="C:cytosol"/>
    <property type="evidence" value="ECO:0007669"/>
    <property type="project" value="TreeGrafter"/>
</dbReference>
<gene>
    <name evidence="2" type="ORF">FM121_12435</name>
</gene>
<dbReference type="Proteomes" id="UP000195918">
    <property type="component" value="Unassembled WGS sequence"/>
</dbReference>
<dbReference type="GO" id="GO:0006935">
    <property type="term" value="P:chemotaxis"/>
    <property type="evidence" value="ECO:0007669"/>
    <property type="project" value="InterPro"/>
</dbReference>
<dbReference type="Pfam" id="PF01584">
    <property type="entry name" value="CheW"/>
    <property type="match status" value="1"/>
</dbReference>
<dbReference type="PROSITE" id="PS50851">
    <property type="entry name" value="CHEW"/>
    <property type="match status" value="1"/>
</dbReference>
<dbReference type="GO" id="GO:0007165">
    <property type="term" value="P:signal transduction"/>
    <property type="evidence" value="ECO:0007669"/>
    <property type="project" value="InterPro"/>
</dbReference>
<dbReference type="OrthoDB" id="9794382at2"/>
<dbReference type="InterPro" id="IPR039315">
    <property type="entry name" value="CheW"/>
</dbReference>
<sequence>MMEKQIVFFSQRQELSLPIKKIEKIIQWTKPIPIPETSLFVLGVVEHNAHVLPIIDLNQRLYGESTELNDDLKIIVVQWKDEFLGLVVESIRGIVDFSVNQFELMTNDVTFDKNYIKSFVKTKDGIVIQLDIDALFEGNIMLDKLLRSLESQTEVMSDDSSEMMKIND</sequence>
<dbReference type="SUPFAM" id="SSF50341">
    <property type="entry name" value="CheW-like"/>
    <property type="match status" value="1"/>
</dbReference>
<reference evidence="3" key="1">
    <citation type="submission" date="2017-02" db="EMBL/GenBank/DDBJ databases">
        <authorList>
            <person name="Dridi B."/>
        </authorList>
    </citation>
    <scope>NUCLEOTIDE SEQUENCE [LARGE SCALE GENOMIC DNA]</scope>
    <source>
        <strain evidence="3">bH819</strain>
    </source>
</reference>
<dbReference type="Gene3D" id="2.30.30.40">
    <property type="entry name" value="SH3 Domains"/>
    <property type="match status" value="1"/>
</dbReference>